<evidence type="ECO:0000313" key="15">
    <source>
        <dbReference type="Proteomes" id="UP001516400"/>
    </source>
</evidence>
<dbReference type="Proteomes" id="UP001516400">
    <property type="component" value="Unassembled WGS sequence"/>
</dbReference>
<evidence type="ECO:0000256" key="13">
    <source>
        <dbReference type="SAM" id="Phobius"/>
    </source>
</evidence>
<dbReference type="Gene3D" id="1.10.287.770">
    <property type="entry name" value="YojJ-like"/>
    <property type="match status" value="1"/>
</dbReference>
<keyword evidence="6 13" id="KW-1133">Transmembrane helix</keyword>
<dbReference type="GO" id="GO:0016020">
    <property type="term" value="C:membrane"/>
    <property type="evidence" value="ECO:0007669"/>
    <property type="project" value="UniProtKB-SubCell"/>
</dbReference>
<evidence type="ECO:0000256" key="4">
    <source>
        <dbReference type="ARBA" id="ARBA00022461"/>
    </source>
</evidence>
<feature type="transmembrane region" description="Helical" evidence="13">
    <location>
        <begin position="117"/>
        <end position="143"/>
    </location>
</feature>
<name>A0ABD2N5R4_9CUCU</name>
<evidence type="ECO:0000256" key="3">
    <source>
        <dbReference type="ARBA" id="ARBA00022448"/>
    </source>
</evidence>
<organism evidence="14 15">
    <name type="scientific">Cryptolaemus montrouzieri</name>
    <dbReference type="NCBI Taxonomy" id="559131"/>
    <lineage>
        <taxon>Eukaryota</taxon>
        <taxon>Metazoa</taxon>
        <taxon>Ecdysozoa</taxon>
        <taxon>Arthropoda</taxon>
        <taxon>Hexapoda</taxon>
        <taxon>Insecta</taxon>
        <taxon>Pterygota</taxon>
        <taxon>Neoptera</taxon>
        <taxon>Endopterygota</taxon>
        <taxon>Coleoptera</taxon>
        <taxon>Polyphaga</taxon>
        <taxon>Cucujiformia</taxon>
        <taxon>Coccinelloidea</taxon>
        <taxon>Coccinellidae</taxon>
        <taxon>Scymninae</taxon>
        <taxon>Scymnini</taxon>
        <taxon>Cryptolaemus</taxon>
    </lineage>
</organism>
<accession>A0ABD2N5R4</accession>
<dbReference type="AlphaFoldDB" id="A0ABD2N5R4"/>
<keyword evidence="7" id="KW-0915">Sodium</keyword>
<keyword evidence="3 12" id="KW-0813">Transport</keyword>
<dbReference type="GO" id="GO:0005272">
    <property type="term" value="F:sodium channel activity"/>
    <property type="evidence" value="ECO:0007669"/>
    <property type="project" value="UniProtKB-KW"/>
</dbReference>
<keyword evidence="10 12" id="KW-0739">Sodium transport</keyword>
<evidence type="ECO:0000256" key="5">
    <source>
        <dbReference type="ARBA" id="ARBA00022692"/>
    </source>
</evidence>
<keyword evidence="5 12" id="KW-0812">Transmembrane</keyword>
<dbReference type="PANTHER" id="PTHR11690">
    <property type="entry name" value="AMILORIDE-SENSITIVE SODIUM CHANNEL-RELATED"/>
    <property type="match status" value="1"/>
</dbReference>
<reference evidence="14 15" key="1">
    <citation type="journal article" date="2021" name="BMC Biol.">
        <title>Horizontally acquired antibacterial genes associated with adaptive radiation of ladybird beetles.</title>
        <authorList>
            <person name="Li H.S."/>
            <person name="Tang X.F."/>
            <person name="Huang Y.H."/>
            <person name="Xu Z.Y."/>
            <person name="Chen M.L."/>
            <person name="Du X.Y."/>
            <person name="Qiu B.Y."/>
            <person name="Chen P.T."/>
            <person name="Zhang W."/>
            <person name="Slipinski A."/>
            <person name="Escalona H.E."/>
            <person name="Waterhouse R.M."/>
            <person name="Zwick A."/>
            <person name="Pang H."/>
        </authorList>
    </citation>
    <scope>NUCLEOTIDE SEQUENCE [LARGE SCALE GENOMIC DNA]</scope>
    <source>
        <strain evidence="14">SYSU2018</strain>
    </source>
</reference>
<evidence type="ECO:0000256" key="2">
    <source>
        <dbReference type="ARBA" id="ARBA00007193"/>
    </source>
</evidence>
<keyword evidence="9 13" id="KW-0472">Membrane</keyword>
<comment type="caution">
    <text evidence="14">The sequence shown here is derived from an EMBL/GenBank/DDBJ whole genome shotgun (WGS) entry which is preliminary data.</text>
</comment>
<keyword evidence="15" id="KW-1185">Reference proteome</keyword>
<evidence type="ECO:0000256" key="11">
    <source>
        <dbReference type="ARBA" id="ARBA00023303"/>
    </source>
</evidence>
<evidence type="ECO:0000256" key="10">
    <source>
        <dbReference type="ARBA" id="ARBA00023201"/>
    </source>
</evidence>
<sequence length="177" mass="20279">MPHQEHMEVCGSGSIDCMADARDELMSKRVEIGISKKIRKDEESGTVIDCDCLPGCTTLSYNAEISQADFEWQRVFQSHRVNPEEFSGVLMTKLNIFFKEQQFLTSERNERYGHTDFLANCGGLLGLFTGFSFLSIVEIIYFLSLRLICNIKKFGRHYWSGSPELVNNDSYLQPQQK</sequence>
<dbReference type="Pfam" id="PF00858">
    <property type="entry name" value="ASC"/>
    <property type="match status" value="1"/>
</dbReference>
<evidence type="ECO:0000256" key="8">
    <source>
        <dbReference type="ARBA" id="ARBA00023065"/>
    </source>
</evidence>
<keyword evidence="11 12" id="KW-0407">Ion channel</keyword>
<evidence type="ECO:0000256" key="6">
    <source>
        <dbReference type="ARBA" id="ARBA00022989"/>
    </source>
</evidence>
<evidence type="ECO:0000313" key="14">
    <source>
        <dbReference type="EMBL" id="KAL3273907.1"/>
    </source>
</evidence>
<dbReference type="PANTHER" id="PTHR11690:SF288">
    <property type="entry name" value="AMILORIDE-SENSITIVE NA+ CHANNEL-RELATED"/>
    <property type="match status" value="1"/>
</dbReference>
<evidence type="ECO:0000256" key="12">
    <source>
        <dbReference type="RuleBase" id="RU000679"/>
    </source>
</evidence>
<dbReference type="EMBL" id="JABFTP020000062">
    <property type="protein sequence ID" value="KAL3273907.1"/>
    <property type="molecule type" value="Genomic_DNA"/>
</dbReference>
<proteinExistence type="inferred from homology"/>
<comment type="similarity">
    <text evidence="2 12">Belongs to the amiloride-sensitive sodium channel (TC 1.A.6) family.</text>
</comment>
<evidence type="ECO:0000256" key="7">
    <source>
        <dbReference type="ARBA" id="ARBA00023053"/>
    </source>
</evidence>
<evidence type="ECO:0000256" key="9">
    <source>
        <dbReference type="ARBA" id="ARBA00023136"/>
    </source>
</evidence>
<keyword evidence="4 12" id="KW-0894">Sodium channel</keyword>
<evidence type="ECO:0000256" key="1">
    <source>
        <dbReference type="ARBA" id="ARBA00004141"/>
    </source>
</evidence>
<dbReference type="InterPro" id="IPR001873">
    <property type="entry name" value="ENaC"/>
</dbReference>
<protein>
    <recommendedName>
        <fullName evidence="16">Pickpocket protein 28</fullName>
    </recommendedName>
</protein>
<comment type="subcellular location">
    <subcellularLocation>
        <location evidence="1">Membrane</location>
        <topology evidence="1">Multi-pass membrane protein</topology>
    </subcellularLocation>
</comment>
<keyword evidence="8 12" id="KW-0406">Ion transport</keyword>
<evidence type="ECO:0008006" key="16">
    <source>
        <dbReference type="Google" id="ProtNLM"/>
    </source>
</evidence>
<gene>
    <name evidence="14" type="ORF">HHI36_015334</name>
</gene>